<reference evidence="1 2" key="1">
    <citation type="journal article" date="2021" name="Elife">
        <title>Chloroplast acquisition without the gene transfer in kleptoplastic sea slugs, Plakobranchus ocellatus.</title>
        <authorList>
            <person name="Maeda T."/>
            <person name="Takahashi S."/>
            <person name="Yoshida T."/>
            <person name="Shimamura S."/>
            <person name="Takaki Y."/>
            <person name="Nagai Y."/>
            <person name="Toyoda A."/>
            <person name="Suzuki Y."/>
            <person name="Arimoto A."/>
            <person name="Ishii H."/>
            <person name="Satoh N."/>
            <person name="Nishiyama T."/>
            <person name="Hasebe M."/>
            <person name="Maruyama T."/>
            <person name="Minagawa J."/>
            <person name="Obokata J."/>
            <person name="Shigenobu S."/>
        </authorList>
    </citation>
    <scope>NUCLEOTIDE SEQUENCE [LARGE SCALE GENOMIC DNA]</scope>
</reference>
<dbReference type="AlphaFoldDB" id="A0AAV4G8N2"/>
<proteinExistence type="predicted"/>
<name>A0AAV4G8N2_9GAST</name>
<gene>
    <name evidence="1" type="ORF">ElyMa_005911600</name>
</gene>
<sequence>MPAGSTQLQPHASEYQAIRVRHGVGDVWRDIQHGEKEDDLERRFELLNRELRAMMAIEAAIKPDYNLSIGGIRTVFVELPRVCLEMRNEILCGIQEEKQQQPAMRVPVCTTMSKIRVDLWTETTDLVTHHPGDQSHCSGISI</sequence>
<evidence type="ECO:0000313" key="1">
    <source>
        <dbReference type="EMBL" id="GFR80930.1"/>
    </source>
</evidence>
<comment type="caution">
    <text evidence="1">The sequence shown here is derived from an EMBL/GenBank/DDBJ whole genome shotgun (WGS) entry which is preliminary data.</text>
</comment>
<protein>
    <submittedName>
        <fullName evidence="1">EH domain-binding protein 1</fullName>
    </submittedName>
</protein>
<dbReference type="Proteomes" id="UP000762676">
    <property type="component" value="Unassembled WGS sequence"/>
</dbReference>
<evidence type="ECO:0000313" key="2">
    <source>
        <dbReference type="Proteomes" id="UP000762676"/>
    </source>
</evidence>
<accession>A0AAV4G8N2</accession>
<dbReference type="EMBL" id="BMAT01011867">
    <property type="protein sequence ID" value="GFR80930.1"/>
    <property type="molecule type" value="Genomic_DNA"/>
</dbReference>
<keyword evidence="2" id="KW-1185">Reference proteome</keyword>
<organism evidence="1 2">
    <name type="scientific">Elysia marginata</name>
    <dbReference type="NCBI Taxonomy" id="1093978"/>
    <lineage>
        <taxon>Eukaryota</taxon>
        <taxon>Metazoa</taxon>
        <taxon>Spiralia</taxon>
        <taxon>Lophotrochozoa</taxon>
        <taxon>Mollusca</taxon>
        <taxon>Gastropoda</taxon>
        <taxon>Heterobranchia</taxon>
        <taxon>Euthyneura</taxon>
        <taxon>Panpulmonata</taxon>
        <taxon>Sacoglossa</taxon>
        <taxon>Placobranchoidea</taxon>
        <taxon>Plakobranchidae</taxon>
        <taxon>Elysia</taxon>
    </lineage>
</organism>